<accession>A0A5D3K3H6</accession>
<dbReference type="InterPro" id="IPR016193">
    <property type="entry name" value="Cytidine_deaminase-like"/>
</dbReference>
<evidence type="ECO:0000313" key="4">
    <source>
        <dbReference type="EMBL" id="TYL89195.1"/>
    </source>
</evidence>
<reference evidence="4 5" key="1">
    <citation type="submission" date="2019-08" db="EMBL/GenBank/DDBJ databases">
        <title>Bradyrhizobium hipponensis sp. nov., a rhizobium isolated from a Lupinus angustifolius root nodule in Tunisia.</title>
        <authorList>
            <person name="Off K."/>
            <person name="Rejili M."/>
            <person name="Mars M."/>
            <person name="Brachmann A."/>
            <person name="Marin M."/>
        </authorList>
    </citation>
    <scope>NUCLEOTIDE SEQUENCE [LARGE SCALE GENOMIC DNA]</scope>
    <source>
        <strain evidence="4 5">CTAW71</strain>
    </source>
</reference>
<dbReference type="PIRSF" id="PIRSF015626">
    <property type="entry name" value="FdhD"/>
    <property type="match status" value="1"/>
</dbReference>
<dbReference type="NCBIfam" id="TIGR00129">
    <property type="entry name" value="fdhD_narQ"/>
    <property type="match status" value="1"/>
</dbReference>
<keyword evidence="1 3" id="KW-0963">Cytoplasm</keyword>
<evidence type="ECO:0000256" key="3">
    <source>
        <dbReference type="HAMAP-Rule" id="MF_00187"/>
    </source>
</evidence>
<dbReference type="PANTHER" id="PTHR30592">
    <property type="entry name" value="FORMATE DEHYDROGENASE"/>
    <property type="match status" value="1"/>
</dbReference>
<comment type="caution">
    <text evidence="3">Lacks conserved residue(s) required for the propagation of feature annotation.</text>
</comment>
<gene>
    <name evidence="3 4" type="primary">fdhD</name>
    <name evidence="4" type="ORF">FXB40_36980</name>
</gene>
<feature type="active site" description="Cysteine persulfide intermediate" evidence="3">
    <location>
        <position position="102"/>
    </location>
</feature>
<comment type="similarity">
    <text evidence="3">Belongs to the FdhD family.</text>
</comment>
<dbReference type="SUPFAM" id="SSF53927">
    <property type="entry name" value="Cytidine deaminase-like"/>
    <property type="match status" value="1"/>
</dbReference>
<dbReference type="Proteomes" id="UP000324758">
    <property type="component" value="Unassembled WGS sequence"/>
</dbReference>
<dbReference type="AlphaFoldDB" id="A0A5D3K3H6"/>
<evidence type="ECO:0000256" key="1">
    <source>
        <dbReference type="ARBA" id="ARBA00022490"/>
    </source>
</evidence>
<dbReference type="OrthoDB" id="3197277at2"/>
<keyword evidence="5" id="KW-1185">Reference proteome</keyword>
<name>A0A5D3K3H6_9BRAD</name>
<dbReference type="GO" id="GO:0016783">
    <property type="term" value="F:sulfurtransferase activity"/>
    <property type="evidence" value="ECO:0007669"/>
    <property type="project" value="InterPro"/>
</dbReference>
<comment type="subcellular location">
    <subcellularLocation>
        <location evidence="3">Cytoplasm</location>
    </subcellularLocation>
</comment>
<comment type="function">
    <text evidence="3">Required for formate dehydrogenase (FDH) activity. Acts as a sulfur carrier protein that transfers sulfur from IscS to the molybdenum cofactor prior to its insertion into FDH.</text>
</comment>
<dbReference type="PANTHER" id="PTHR30592:SF1">
    <property type="entry name" value="SULFUR CARRIER PROTEIN FDHD"/>
    <property type="match status" value="1"/>
</dbReference>
<comment type="caution">
    <text evidence="4">The sequence shown here is derived from an EMBL/GenBank/DDBJ whole genome shotgun (WGS) entry which is preliminary data.</text>
</comment>
<dbReference type="EMBL" id="VSSS01000062">
    <property type="protein sequence ID" value="TYL89195.1"/>
    <property type="molecule type" value="Genomic_DNA"/>
</dbReference>
<proteinExistence type="inferred from homology"/>
<dbReference type="Pfam" id="PF02634">
    <property type="entry name" value="FdhD-NarQ"/>
    <property type="match status" value="1"/>
</dbReference>
<keyword evidence="2 3" id="KW-0501">Molybdenum cofactor biosynthesis</keyword>
<dbReference type="InterPro" id="IPR003786">
    <property type="entry name" value="FdhD"/>
</dbReference>
<dbReference type="Gene3D" id="3.10.20.10">
    <property type="match status" value="1"/>
</dbReference>
<protein>
    <recommendedName>
        <fullName evidence="3">Sulfur carrier protein FdhD</fullName>
    </recommendedName>
</protein>
<dbReference type="GO" id="GO:0005737">
    <property type="term" value="C:cytoplasm"/>
    <property type="evidence" value="ECO:0007669"/>
    <property type="project" value="UniProtKB-SubCell"/>
</dbReference>
<dbReference type="GO" id="GO:0097163">
    <property type="term" value="F:sulfur carrier activity"/>
    <property type="evidence" value="ECO:0007669"/>
    <property type="project" value="UniProtKB-UniRule"/>
</dbReference>
<organism evidence="4 5">
    <name type="scientific">Bradyrhizobium rifense</name>
    <dbReference type="NCBI Taxonomy" id="515499"/>
    <lineage>
        <taxon>Bacteria</taxon>
        <taxon>Pseudomonadati</taxon>
        <taxon>Pseudomonadota</taxon>
        <taxon>Alphaproteobacteria</taxon>
        <taxon>Hyphomicrobiales</taxon>
        <taxon>Nitrobacteraceae</taxon>
        <taxon>Bradyrhizobium</taxon>
    </lineage>
</organism>
<dbReference type="Gene3D" id="3.40.140.10">
    <property type="entry name" value="Cytidine Deaminase, domain 2"/>
    <property type="match status" value="1"/>
</dbReference>
<dbReference type="GO" id="GO:0006777">
    <property type="term" value="P:Mo-molybdopterin cofactor biosynthetic process"/>
    <property type="evidence" value="ECO:0007669"/>
    <property type="project" value="UniProtKB-UniRule"/>
</dbReference>
<sequence>MVNAGRLNHRREASSRLLAEEAPVALIYNGISLAVLMATPADLTDLAVGFSLTEGIISNPAEIRDMEIICHPEGTELRAWLTTARGRELMERRRQLVGPTGCGLCGLESLQSATRVLPSVPRGISLRPPQIAAAVQAMVDAQELNRRTRATHAAGLYLPQERTILVREDVGRHNALDKLAGALAARGISGCDGALVLSSRVSVELVQKAAMMGAGLLIAVSAPTALAVRTAEACGMTVIGIARGQEYDVFSHSGRILPG</sequence>
<dbReference type="HAMAP" id="MF_00187">
    <property type="entry name" value="FdhD"/>
    <property type="match status" value="1"/>
</dbReference>
<keyword evidence="4" id="KW-0808">Transferase</keyword>
<evidence type="ECO:0000313" key="5">
    <source>
        <dbReference type="Proteomes" id="UP000324758"/>
    </source>
</evidence>
<evidence type="ECO:0000256" key="2">
    <source>
        <dbReference type="ARBA" id="ARBA00023150"/>
    </source>
</evidence>